<dbReference type="PROSITE" id="PS50928">
    <property type="entry name" value="ABC_TM1"/>
    <property type="match status" value="1"/>
</dbReference>
<feature type="transmembrane region" description="Helical" evidence="7">
    <location>
        <begin position="48"/>
        <end position="70"/>
    </location>
</feature>
<keyword evidence="3" id="KW-1003">Cell membrane</keyword>
<evidence type="ECO:0000256" key="7">
    <source>
        <dbReference type="RuleBase" id="RU363032"/>
    </source>
</evidence>
<proteinExistence type="inferred from homology"/>
<dbReference type="Proteomes" id="UP000010998">
    <property type="component" value="Chromosome"/>
</dbReference>
<dbReference type="CDD" id="cd06261">
    <property type="entry name" value="TM_PBP2"/>
    <property type="match status" value="1"/>
</dbReference>
<keyword evidence="10" id="KW-1185">Reference proteome</keyword>
<dbReference type="eggNOG" id="COG4176">
    <property type="taxonomic scope" value="Bacteria"/>
</dbReference>
<evidence type="ECO:0000256" key="6">
    <source>
        <dbReference type="ARBA" id="ARBA00023136"/>
    </source>
</evidence>
<dbReference type="Gene3D" id="1.10.3720.10">
    <property type="entry name" value="MetI-like"/>
    <property type="match status" value="1"/>
</dbReference>
<dbReference type="GeneID" id="90989635"/>
<evidence type="ECO:0000256" key="2">
    <source>
        <dbReference type="ARBA" id="ARBA00022448"/>
    </source>
</evidence>
<gene>
    <name evidence="9" type="ordered locus">Mesau_02157</name>
</gene>
<dbReference type="OrthoDB" id="9815258at2"/>
<dbReference type="STRING" id="754035.Mesau_02157"/>
<dbReference type="PANTHER" id="PTHR47737:SF1">
    <property type="entry name" value="GLYCINE BETAINE_PROLINE BETAINE TRANSPORT SYSTEM PERMEASE PROTEIN PROW"/>
    <property type="match status" value="1"/>
</dbReference>
<dbReference type="SUPFAM" id="SSF161098">
    <property type="entry name" value="MetI-like"/>
    <property type="match status" value="1"/>
</dbReference>
<feature type="transmembrane region" description="Helical" evidence="7">
    <location>
        <begin position="255"/>
        <end position="272"/>
    </location>
</feature>
<keyword evidence="6 7" id="KW-0472">Membrane</keyword>
<feature type="transmembrane region" description="Helical" evidence="7">
    <location>
        <begin position="224"/>
        <end position="243"/>
    </location>
</feature>
<comment type="similarity">
    <text evidence="7">Belongs to the binding-protein-dependent transport system permease family.</text>
</comment>
<evidence type="ECO:0000256" key="3">
    <source>
        <dbReference type="ARBA" id="ARBA00022475"/>
    </source>
</evidence>
<sequence>MDPISKFMVDHKIPIGAWGKAFFGFLTDNFDTVFRAFSNGLNFLLDGLVNILLMVPSVLLALVIAVIAWLLQRSRPLAIGVFIGLIFIINQNLWKQTVQTLVLVVAAAAAAMAIGVPLGIWAAHKPKVYRIMLPVLDLMQTLPTFVYLIPVLTLFGLGNAPGLIVTIIFVIPTAVRLTHLGVVSVPKSIIEAGEAFGATKSQLLWKVELPSALPTIMAGLTQSIMLSLSMVVFAALIGAGGLGTEINRALGSRRIDLGLEAGLAIVVLAIVLDRMTRIGVGGKK</sequence>
<dbReference type="PANTHER" id="PTHR47737">
    <property type="entry name" value="GLYCINE BETAINE/PROLINE BETAINE TRANSPORT SYSTEM PERMEASE PROTEIN PROW"/>
    <property type="match status" value="1"/>
</dbReference>
<dbReference type="KEGG" id="mam:Mesau_02157"/>
<protein>
    <submittedName>
        <fullName evidence="9">Choline ABC transporter, permease protein</fullName>
    </submittedName>
</protein>
<dbReference type="InterPro" id="IPR017784">
    <property type="entry name" value="ABC_transptr_choline_permease"/>
</dbReference>
<dbReference type="NCBIfam" id="TIGR03416">
    <property type="entry name" value="ABC_choXWV_perm"/>
    <property type="match status" value="1"/>
</dbReference>
<evidence type="ECO:0000256" key="1">
    <source>
        <dbReference type="ARBA" id="ARBA00004651"/>
    </source>
</evidence>
<feature type="domain" description="ABC transmembrane type-1" evidence="8">
    <location>
        <begin position="97"/>
        <end position="276"/>
    </location>
</feature>
<keyword evidence="5 7" id="KW-1133">Transmembrane helix</keyword>
<dbReference type="RefSeq" id="WP_015316046.1">
    <property type="nucleotide sequence ID" value="NC_019973.1"/>
</dbReference>
<dbReference type="GO" id="GO:0015226">
    <property type="term" value="F:carnitine transmembrane transporter activity"/>
    <property type="evidence" value="ECO:0007669"/>
    <property type="project" value="TreeGrafter"/>
</dbReference>
<evidence type="ECO:0000256" key="4">
    <source>
        <dbReference type="ARBA" id="ARBA00022692"/>
    </source>
</evidence>
<dbReference type="AlphaFoldDB" id="L0KHW2"/>
<evidence type="ECO:0000313" key="10">
    <source>
        <dbReference type="Proteomes" id="UP000010998"/>
    </source>
</evidence>
<dbReference type="Pfam" id="PF00528">
    <property type="entry name" value="BPD_transp_1"/>
    <property type="match status" value="1"/>
</dbReference>
<keyword evidence="2 7" id="KW-0813">Transport</keyword>
<dbReference type="GO" id="GO:0015871">
    <property type="term" value="P:choline transport"/>
    <property type="evidence" value="ECO:0007669"/>
    <property type="project" value="TreeGrafter"/>
</dbReference>
<reference evidence="10" key="1">
    <citation type="submission" date="2012-02" db="EMBL/GenBank/DDBJ databases">
        <title>Complete sequence of Mesorhizobium australicum WSM2073.</title>
        <authorList>
            <person name="Lucas S."/>
            <person name="Han J."/>
            <person name="Lapidus A."/>
            <person name="Cheng J.-F."/>
            <person name="Goodwin L."/>
            <person name="Pitluck S."/>
            <person name="Peters L."/>
            <person name="Gu W."/>
            <person name="Detter J.C."/>
            <person name="Han C."/>
            <person name="Tapia R."/>
            <person name="Land M."/>
            <person name="Hauser L."/>
            <person name="Kyrpides N."/>
            <person name="Ivanova N."/>
            <person name="Pagani I."/>
            <person name="Reeve W.G."/>
            <person name="Howieson J.G."/>
            <person name="Tiwari R.P."/>
            <person name="O'Hara G.W."/>
            <person name="Atkins C.A."/>
            <person name="Ronson C.W."/>
            <person name="Nandasena K.G."/>
            <person name="Woyke T."/>
        </authorList>
    </citation>
    <scope>NUCLEOTIDE SEQUENCE [LARGE SCALE GENOMIC DNA]</scope>
    <source>
        <strain evidence="10">LMG 24608 / HAMBI 3006 / WSM2073</strain>
    </source>
</reference>
<dbReference type="GO" id="GO:0031460">
    <property type="term" value="P:glycine betaine transport"/>
    <property type="evidence" value="ECO:0007669"/>
    <property type="project" value="TreeGrafter"/>
</dbReference>
<feature type="transmembrane region" description="Helical" evidence="7">
    <location>
        <begin position="100"/>
        <end position="123"/>
    </location>
</feature>
<keyword evidence="4 7" id="KW-0812">Transmembrane</keyword>
<evidence type="ECO:0000313" key="9">
    <source>
        <dbReference type="EMBL" id="AGB44596.1"/>
    </source>
</evidence>
<dbReference type="GO" id="GO:0005275">
    <property type="term" value="F:amine transmembrane transporter activity"/>
    <property type="evidence" value="ECO:0007669"/>
    <property type="project" value="TreeGrafter"/>
</dbReference>
<dbReference type="FunFam" id="1.10.3720.10:FF:000001">
    <property type="entry name" value="Glycine betaine ABC transporter, permease"/>
    <property type="match status" value="1"/>
</dbReference>
<dbReference type="EMBL" id="CP003358">
    <property type="protein sequence ID" value="AGB44596.1"/>
    <property type="molecule type" value="Genomic_DNA"/>
</dbReference>
<feature type="transmembrane region" description="Helical" evidence="7">
    <location>
        <begin position="77"/>
        <end position="94"/>
    </location>
</feature>
<dbReference type="HOGENOM" id="CLU_028473_1_0_5"/>
<organism evidence="9 10">
    <name type="scientific">Mesorhizobium australicum (strain HAMBI 3006 / LMG 24608 / WSM2073)</name>
    <dbReference type="NCBI Taxonomy" id="754035"/>
    <lineage>
        <taxon>Bacteria</taxon>
        <taxon>Pseudomonadati</taxon>
        <taxon>Pseudomonadota</taxon>
        <taxon>Alphaproteobacteria</taxon>
        <taxon>Hyphomicrobiales</taxon>
        <taxon>Phyllobacteriaceae</taxon>
        <taxon>Mesorhizobium</taxon>
    </lineage>
</organism>
<accession>L0KHW2</accession>
<evidence type="ECO:0000256" key="5">
    <source>
        <dbReference type="ARBA" id="ARBA00022989"/>
    </source>
</evidence>
<feature type="transmembrane region" description="Helical" evidence="7">
    <location>
        <begin position="144"/>
        <end position="171"/>
    </location>
</feature>
<dbReference type="GO" id="GO:0043190">
    <property type="term" value="C:ATP-binding cassette (ABC) transporter complex"/>
    <property type="evidence" value="ECO:0007669"/>
    <property type="project" value="TreeGrafter"/>
</dbReference>
<name>L0KHW2_MESAW</name>
<dbReference type="InterPro" id="IPR000515">
    <property type="entry name" value="MetI-like"/>
</dbReference>
<comment type="subcellular location">
    <subcellularLocation>
        <location evidence="1 7">Cell membrane</location>
        <topology evidence="1 7">Multi-pass membrane protein</topology>
    </subcellularLocation>
</comment>
<evidence type="ECO:0000259" key="8">
    <source>
        <dbReference type="PROSITE" id="PS50928"/>
    </source>
</evidence>
<dbReference type="InterPro" id="IPR035906">
    <property type="entry name" value="MetI-like_sf"/>
</dbReference>